<keyword evidence="6" id="KW-1185">Reference proteome</keyword>
<dbReference type="AlphaFoldDB" id="A0A821L6T4"/>
<dbReference type="PANTHER" id="PTHR45911:SF3">
    <property type="entry name" value="DYSFERLIN-RELATED"/>
    <property type="match status" value="1"/>
</dbReference>
<keyword evidence="1" id="KW-0479">Metal-binding</keyword>
<comment type="caution">
    <text evidence="5">The sequence shown here is derived from an EMBL/GenBank/DDBJ whole genome shotgun (WGS) entry which is preliminary data.</text>
</comment>
<reference evidence="5" key="1">
    <citation type="submission" date="2021-02" db="EMBL/GenBank/DDBJ databases">
        <authorList>
            <person name="Nowell W R."/>
        </authorList>
    </citation>
    <scope>NUCLEOTIDE SEQUENCE</scope>
</reference>
<name>A0A821L6T4_9BILA</name>
<dbReference type="PRINTS" id="PR00360">
    <property type="entry name" value="C2DOMAIN"/>
</dbReference>
<evidence type="ECO:0000313" key="5">
    <source>
        <dbReference type="EMBL" id="CAF4746230.1"/>
    </source>
</evidence>
<dbReference type="Proteomes" id="UP000663873">
    <property type="component" value="Unassembled WGS sequence"/>
</dbReference>
<sequence>QRRDFLGGSGDPYVKVLLQTRENRNQTIDIARTRTIPKTLNPMWNQDFIFRVDPTKHRLVFEIYDQNRLTKDEFLGMFFVELNLNIPYESAEQAMLTREYPLLKRSVLQRVRGSVTIGFCYLNPNSSSPATTNPTENENAPPQQQQQTDSGFVLVNHESSTTESVVPTPEVPLPRGWE</sequence>
<evidence type="ECO:0000259" key="4">
    <source>
        <dbReference type="PROSITE" id="PS50004"/>
    </source>
</evidence>
<evidence type="ECO:0000256" key="1">
    <source>
        <dbReference type="ARBA" id="ARBA00022723"/>
    </source>
</evidence>
<dbReference type="Gene3D" id="2.60.40.150">
    <property type="entry name" value="C2 domain"/>
    <property type="match status" value="1"/>
</dbReference>
<proteinExistence type="predicted"/>
<dbReference type="PANTHER" id="PTHR45911">
    <property type="entry name" value="C2 DOMAIN-CONTAINING PROTEIN"/>
    <property type="match status" value="1"/>
</dbReference>
<dbReference type="SMART" id="SM00239">
    <property type="entry name" value="C2"/>
    <property type="match status" value="1"/>
</dbReference>
<feature type="non-terminal residue" evidence="5">
    <location>
        <position position="178"/>
    </location>
</feature>
<feature type="domain" description="C2" evidence="4">
    <location>
        <begin position="1"/>
        <end position="98"/>
    </location>
</feature>
<feature type="non-terminal residue" evidence="5">
    <location>
        <position position="1"/>
    </location>
</feature>
<gene>
    <name evidence="5" type="ORF">UJA718_LOCUS38657</name>
</gene>
<dbReference type="GO" id="GO:0046928">
    <property type="term" value="P:regulation of neurotransmitter secretion"/>
    <property type="evidence" value="ECO:0007669"/>
    <property type="project" value="TreeGrafter"/>
</dbReference>
<dbReference type="GO" id="GO:0030672">
    <property type="term" value="C:synaptic vesicle membrane"/>
    <property type="evidence" value="ECO:0007669"/>
    <property type="project" value="TreeGrafter"/>
</dbReference>
<dbReference type="Pfam" id="PF00168">
    <property type="entry name" value="C2"/>
    <property type="match status" value="1"/>
</dbReference>
<evidence type="ECO:0000256" key="3">
    <source>
        <dbReference type="SAM" id="MobiDB-lite"/>
    </source>
</evidence>
<dbReference type="PROSITE" id="PS50004">
    <property type="entry name" value="C2"/>
    <property type="match status" value="1"/>
</dbReference>
<evidence type="ECO:0000256" key="2">
    <source>
        <dbReference type="ARBA" id="ARBA00022837"/>
    </source>
</evidence>
<dbReference type="SUPFAM" id="SSF49562">
    <property type="entry name" value="C2 domain (Calcium/lipid-binding domain, CaLB)"/>
    <property type="match status" value="1"/>
</dbReference>
<feature type="region of interest" description="Disordered" evidence="3">
    <location>
        <begin position="124"/>
        <end position="178"/>
    </location>
</feature>
<keyword evidence="2" id="KW-0106">Calcium</keyword>
<dbReference type="InterPro" id="IPR000008">
    <property type="entry name" value="C2_dom"/>
</dbReference>
<protein>
    <recommendedName>
        <fullName evidence="4">C2 domain-containing protein</fullName>
    </recommendedName>
</protein>
<evidence type="ECO:0000313" key="6">
    <source>
        <dbReference type="Proteomes" id="UP000663873"/>
    </source>
</evidence>
<feature type="compositionally biased region" description="Low complexity" evidence="3">
    <location>
        <begin position="129"/>
        <end position="148"/>
    </location>
</feature>
<dbReference type="InterPro" id="IPR035892">
    <property type="entry name" value="C2_domain_sf"/>
</dbReference>
<organism evidence="5 6">
    <name type="scientific">Rotaria socialis</name>
    <dbReference type="NCBI Taxonomy" id="392032"/>
    <lineage>
        <taxon>Eukaryota</taxon>
        <taxon>Metazoa</taxon>
        <taxon>Spiralia</taxon>
        <taxon>Gnathifera</taxon>
        <taxon>Rotifera</taxon>
        <taxon>Eurotatoria</taxon>
        <taxon>Bdelloidea</taxon>
        <taxon>Philodinida</taxon>
        <taxon>Philodinidae</taxon>
        <taxon>Rotaria</taxon>
    </lineage>
</organism>
<dbReference type="EMBL" id="CAJOBP010039911">
    <property type="protein sequence ID" value="CAF4746230.1"/>
    <property type="molecule type" value="Genomic_DNA"/>
</dbReference>
<dbReference type="GO" id="GO:0005509">
    <property type="term" value="F:calcium ion binding"/>
    <property type="evidence" value="ECO:0007669"/>
    <property type="project" value="TreeGrafter"/>
</dbReference>
<accession>A0A821L6T4</accession>